<reference evidence="2 3" key="1">
    <citation type="journal article" date="2016" name="Nat. Commun.">
        <title>Thousands of microbial genomes shed light on interconnected biogeochemical processes in an aquifer system.</title>
        <authorList>
            <person name="Anantharaman K."/>
            <person name="Brown C.T."/>
            <person name="Hug L.A."/>
            <person name="Sharon I."/>
            <person name="Castelle C.J."/>
            <person name="Probst A.J."/>
            <person name="Thomas B.C."/>
            <person name="Singh A."/>
            <person name="Wilkins M.J."/>
            <person name="Karaoz U."/>
            <person name="Brodie E.L."/>
            <person name="Williams K.H."/>
            <person name="Hubbard S.S."/>
            <person name="Banfield J.F."/>
        </authorList>
    </citation>
    <scope>NUCLEOTIDE SEQUENCE [LARGE SCALE GENOMIC DNA]</scope>
</reference>
<organism evidence="2 3">
    <name type="scientific">Candidatus Taylorbacteria bacterium RIFCSPLOWO2_12_FULL_43_20</name>
    <dbReference type="NCBI Taxonomy" id="1802332"/>
    <lineage>
        <taxon>Bacteria</taxon>
        <taxon>Candidatus Tayloriibacteriota</taxon>
    </lineage>
</organism>
<protein>
    <recommendedName>
        <fullName evidence="4">t-SNARE coiled-coil homology domain-containing protein</fullName>
    </recommendedName>
</protein>
<keyword evidence="1" id="KW-0175">Coiled coil</keyword>
<dbReference type="AlphaFoldDB" id="A0A1G2NZY0"/>
<dbReference type="Proteomes" id="UP000177269">
    <property type="component" value="Unassembled WGS sequence"/>
</dbReference>
<proteinExistence type="predicted"/>
<dbReference type="EMBL" id="MHSK01000028">
    <property type="protein sequence ID" value="OHA41656.1"/>
    <property type="molecule type" value="Genomic_DNA"/>
</dbReference>
<evidence type="ECO:0008006" key="4">
    <source>
        <dbReference type="Google" id="ProtNLM"/>
    </source>
</evidence>
<accession>A0A1G2NZY0</accession>
<evidence type="ECO:0000313" key="3">
    <source>
        <dbReference type="Proteomes" id="UP000177269"/>
    </source>
</evidence>
<dbReference type="Gene3D" id="1.20.5.340">
    <property type="match status" value="1"/>
</dbReference>
<evidence type="ECO:0000313" key="2">
    <source>
        <dbReference type="EMBL" id="OHA41656.1"/>
    </source>
</evidence>
<evidence type="ECO:0000256" key="1">
    <source>
        <dbReference type="SAM" id="Coils"/>
    </source>
</evidence>
<gene>
    <name evidence="2" type="ORF">A3G52_04275</name>
</gene>
<sequence length="119" mass="13612">MKKKPQNKTDSHTEEIKRYLGALHEDHQEKLDVVVELVKGLDGKVADLDGKVNKMDSRLDRVENKLDGVVEQVGRISEDVEIMKGDINVIKGDLKQKVDYREFSSLEKRVGVLELKVRK</sequence>
<name>A0A1G2NZY0_9BACT</name>
<feature type="coiled-coil region" evidence="1">
    <location>
        <begin position="45"/>
        <end position="72"/>
    </location>
</feature>
<comment type="caution">
    <text evidence="2">The sequence shown here is derived from an EMBL/GenBank/DDBJ whole genome shotgun (WGS) entry which is preliminary data.</text>
</comment>